<feature type="non-terminal residue" evidence="11">
    <location>
        <position position="1"/>
    </location>
</feature>
<keyword evidence="6" id="KW-0735">Signal-anchor</keyword>
<dbReference type="Proteomes" id="UP001497623">
    <property type="component" value="Unassembled WGS sequence"/>
</dbReference>
<evidence type="ECO:0000256" key="7">
    <source>
        <dbReference type="ARBA" id="ARBA00022989"/>
    </source>
</evidence>
<proteinExistence type="inferred from homology"/>
<dbReference type="EC" id="2.4.1.-" evidence="10"/>
<evidence type="ECO:0000256" key="1">
    <source>
        <dbReference type="ARBA" id="ARBA00004323"/>
    </source>
</evidence>
<keyword evidence="9" id="KW-0472">Membrane</keyword>
<keyword evidence="7" id="KW-1133">Transmembrane helix</keyword>
<keyword evidence="8 10" id="KW-0333">Golgi apparatus</keyword>
<evidence type="ECO:0000256" key="10">
    <source>
        <dbReference type="RuleBase" id="RU363063"/>
    </source>
</evidence>
<keyword evidence="4" id="KW-0808">Transferase</keyword>
<protein>
    <recommendedName>
        <fullName evidence="10">Hexosyltransferase</fullName>
        <ecNumber evidence="10">2.4.1.-</ecNumber>
    </recommendedName>
</protein>
<dbReference type="GO" id="GO:0006493">
    <property type="term" value="P:protein O-linked glycosylation"/>
    <property type="evidence" value="ECO:0007669"/>
    <property type="project" value="TreeGrafter"/>
</dbReference>
<reference evidence="11 12" key="1">
    <citation type="submission" date="2024-05" db="EMBL/GenBank/DDBJ databases">
        <authorList>
            <person name="Wallberg A."/>
        </authorList>
    </citation>
    <scope>NUCLEOTIDE SEQUENCE [LARGE SCALE GENOMIC DNA]</scope>
</reference>
<evidence type="ECO:0000256" key="4">
    <source>
        <dbReference type="ARBA" id="ARBA00022679"/>
    </source>
</evidence>
<dbReference type="AlphaFoldDB" id="A0AAV2Q653"/>
<gene>
    <name evidence="11" type="ORF">MNOR_LOCUS8099</name>
</gene>
<dbReference type="GO" id="GO:0016758">
    <property type="term" value="F:hexosyltransferase activity"/>
    <property type="evidence" value="ECO:0007669"/>
    <property type="project" value="InterPro"/>
</dbReference>
<evidence type="ECO:0000256" key="9">
    <source>
        <dbReference type="ARBA" id="ARBA00023136"/>
    </source>
</evidence>
<evidence type="ECO:0000256" key="2">
    <source>
        <dbReference type="ARBA" id="ARBA00008661"/>
    </source>
</evidence>
<organism evidence="11 12">
    <name type="scientific">Meganyctiphanes norvegica</name>
    <name type="common">Northern krill</name>
    <name type="synonym">Thysanopoda norvegica</name>
    <dbReference type="NCBI Taxonomy" id="48144"/>
    <lineage>
        <taxon>Eukaryota</taxon>
        <taxon>Metazoa</taxon>
        <taxon>Ecdysozoa</taxon>
        <taxon>Arthropoda</taxon>
        <taxon>Crustacea</taxon>
        <taxon>Multicrustacea</taxon>
        <taxon>Malacostraca</taxon>
        <taxon>Eumalacostraca</taxon>
        <taxon>Eucarida</taxon>
        <taxon>Euphausiacea</taxon>
        <taxon>Euphausiidae</taxon>
        <taxon>Meganyctiphanes</taxon>
    </lineage>
</organism>
<comment type="similarity">
    <text evidence="2 10">Belongs to the glycosyltransferase 31 family.</text>
</comment>
<accession>A0AAV2Q653</accession>
<keyword evidence="12" id="KW-1185">Reference proteome</keyword>
<comment type="caution">
    <text evidence="11">The sequence shown here is derived from an EMBL/GenBank/DDBJ whole genome shotgun (WGS) entry which is preliminary data.</text>
</comment>
<evidence type="ECO:0000256" key="5">
    <source>
        <dbReference type="ARBA" id="ARBA00022692"/>
    </source>
</evidence>
<evidence type="ECO:0000256" key="3">
    <source>
        <dbReference type="ARBA" id="ARBA00022676"/>
    </source>
</evidence>
<keyword evidence="5" id="KW-0812">Transmembrane</keyword>
<evidence type="ECO:0000256" key="6">
    <source>
        <dbReference type="ARBA" id="ARBA00022968"/>
    </source>
</evidence>
<dbReference type="PANTHER" id="PTHR11214">
    <property type="entry name" value="BETA-1,3-N-ACETYLGLUCOSAMINYLTRANSFERASE"/>
    <property type="match status" value="1"/>
</dbReference>
<dbReference type="Pfam" id="PF01762">
    <property type="entry name" value="Galactosyl_T"/>
    <property type="match status" value="1"/>
</dbReference>
<evidence type="ECO:0000313" key="11">
    <source>
        <dbReference type="EMBL" id="CAL4069869.1"/>
    </source>
</evidence>
<feature type="non-terminal residue" evidence="11">
    <location>
        <position position="141"/>
    </location>
</feature>
<dbReference type="EMBL" id="CAXKWB010003691">
    <property type="protein sequence ID" value="CAL4069869.1"/>
    <property type="molecule type" value="Genomic_DNA"/>
</dbReference>
<comment type="subcellular location">
    <subcellularLocation>
        <location evidence="1 10">Golgi apparatus membrane</location>
        <topology evidence="1 10">Single-pass type II membrane protein</topology>
    </subcellularLocation>
</comment>
<dbReference type="GO" id="GO:0000139">
    <property type="term" value="C:Golgi membrane"/>
    <property type="evidence" value="ECO:0007669"/>
    <property type="project" value="UniProtKB-SubCell"/>
</dbReference>
<name>A0AAV2Q653_MEGNR</name>
<keyword evidence="3 10" id="KW-0328">Glycosyltransferase</keyword>
<dbReference type="Gene3D" id="3.90.550.50">
    <property type="match status" value="1"/>
</dbReference>
<dbReference type="PANTHER" id="PTHR11214:SF314">
    <property type="entry name" value="HEXOSYLTRANSFERASE"/>
    <property type="match status" value="1"/>
</dbReference>
<evidence type="ECO:0000313" key="12">
    <source>
        <dbReference type="Proteomes" id="UP001497623"/>
    </source>
</evidence>
<sequence>RDAVRTTWASPNAIADTKVKCIFLLGLTDNDTVQQHILEEDQKYHDILQVNFKDDYFNLTLKTWSALQWKYRYCNSVPWMVKADDDIFIQPWLLSQHLKSRKDSDLVCRIMKNASVCRTNTSCNYQKWAVSYNMYPNNKYP</sequence>
<dbReference type="InterPro" id="IPR002659">
    <property type="entry name" value="Glyco_trans_31"/>
</dbReference>
<evidence type="ECO:0000256" key="8">
    <source>
        <dbReference type="ARBA" id="ARBA00023034"/>
    </source>
</evidence>